<dbReference type="RefSeq" id="WP_091040724.1">
    <property type="nucleotide sequence ID" value="NZ_FNAD01000030.1"/>
</dbReference>
<sequence length="298" mass="33430">MTAADTLTHYTEPGPFTDPGAHRDALLTLPRDVGPLLDALHGLLIHVHLTWAYEVEHRTEHDETANLRAAQDILDRLTADGRPLAEAREPHERIAGTCRDFTLITVAVLRAHGVPARARCGFGAYFPVPTMEDHWVAEYWNADEQRWALADAQIDARQRELFKIDPAFDCTDVPRDQFLVAGEAWRRCRSGEDDPNRYGLHSLDEFGDWWIAGNLVRDAASLAGVEMLPWDVWGPIPEPEETIGPELLALFDHLADLTFDPDTAADVRAVYAEHERLQVAETVFNANRGVKEAVFPES</sequence>
<dbReference type="SUPFAM" id="SSF54001">
    <property type="entry name" value="Cysteine proteinases"/>
    <property type="match status" value="1"/>
</dbReference>
<evidence type="ECO:0000259" key="1">
    <source>
        <dbReference type="Pfam" id="PF01841"/>
    </source>
</evidence>
<feature type="domain" description="Transglutaminase-like" evidence="1">
    <location>
        <begin position="92"/>
        <end position="152"/>
    </location>
</feature>
<dbReference type="STRING" id="58114.SAMN05216270_13011"/>
<dbReference type="Pfam" id="PF01841">
    <property type="entry name" value="Transglut_core"/>
    <property type="match status" value="1"/>
</dbReference>
<accession>A0A1G7DY97</accession>
<evidence type="ECO:0000313" key="2">
    <source>
        <dbReference type="EMBL" id="SDE56220.1"/>
    </source>
</evidence>
<gene>
    <name evidence="2" type="ORF">SAMN05216270_13011</name>
</gene>
<protein>
    <submittedName>
        <fullName evidence="2">Transglutaminase-like superfamily protein</fullName>
    </submittedName>
</protein>
<dbReference type="InterPro" id="IPR038765">
    <property type="entry name" value="Papain-like_cys_pep_sf"/>
</dbReference>
<keyword evidence="3" id="KW-1185">Reference proteome</keyword>
<evidence type="ECO:0000313" key="3">
    <source>
        <dbReference type="Proteomes" id="UP000198949"/>
    </source>
</evidence>
<reference evidence="3" key="1">
    <citation type="submission" date="2016-10" db="EMBL/GenBank/DDBJ databases">
        <authorList>
            <person name="Varghese N."/>
            <person name="Submissions S."/>
        </authorList>
    </citation>
    <scope>NUCLEOTIDE SEQUENCE [LARGE SCALE GENOMIC DNA]</scope>
    <source>
        <strain evidence="3">CGMCC 4.3516</strain>
    </source>
</reference>
<proteinExistence type="predicted"/>
<dbReference type="EMBL" id="FNAD01000030">
    <property type="protein sequence ID" value="SDE56220.1"/>
    <property type="molecule type" value="Genomic_DNA"/>
</dbReference>
<dbReference type="AlphaFoldDB" id="A0A1G7DY97"/>
<dbReference type="InterPro" id="IPR002931">
    <property type="entry name" value="Transglutaminase-like"/>
</dbReference>
<dbReference type="Proteomes" id="UP000198949">
    <property type="component" value="Unassembled WGS sequence"/>
</dbReference>
<organism evidence="2 3">
    <name type="scientific">Glycomyces harbinensis</name>
    <dbReference type="NCBI Taxonomy" id="58114"/>
    <lineage>
        <taxon>Bacteria</taxon>
        <taxon>Bacillati</taxon>
        <taxon>Actinomycetota</taxon>
        <taxon>Actinomycetes</taxon>
        <taxon>Glycomycetales</taxon>
        <taxon>Glycomycetaceae</taxon>
        <taxon>Glycomyces</taxon>
    </lineage>
</organism>
<dbReference type="OrthoDB" id="148799at2"/>
<name>A0A1G7DY97_9ACTN</name>
<dbReference type="Gene3D" id="3.10.620.30">
    <property type="match status" value="1"/>
</dbReference>